<dbReference type="Gene3D" id="1.20.1270.60">
    <property type="entry name" value="Arfaptin homology (AH) domain/BAR domain"/>
    <property type="match status" value="1"/>
</dbReference>
<dbReference type="InterPro" id="IPR004148">
    <property type="entry name" value="BAR_dom"/>
</dbReference>
<evidence type="ECO:0000256" key="3">
    <source>
        <dbReference type="ARBA" id="ARBA00022490"/>
    </source>
</evidence>
<dbReference type="EMBL" id="BMAW01066861">
    <property type="protein sequence ID" value="GFT56724.1"/>
    <property type="molecule type" value="Genomic_DNA"/>
</dbReference>
<dbReference type="PANTHER" id="PTHR14130">
    <property type="entry name" value="3BP-1 RELATED RHOGAP"/>
    <property type="match status" value="1"/>
</dbReference>
<dbReference type="FunFam" id="1.10.555.10:FF:000001">
    <property type="entry name" value="Rho GTPase activating protein 44"/>
    <property type="match status" value="1"/>
</dbReference>
<dbReference type="FunFam" id="1.20.1270.60:FF:000053">
    <property type="entry name" value="SH3 domain-binding protein 1"/>
    <property type="match status" value="1"/>
</dbReference>
<keyword evidence="4" id="KW-0597">Phosphoprotein</keyword>
<feature type="compositionally biased region" description="Polar residues" evidence="6">
    <location>
        <begin position="628"/>
        <end position="680"/>
    </location>
</feature>
<dbReference type="Pfam" id="PF03114">
    <property type="entry name" value="BAR"/>
    <property type="match status" value="1"/>
</dbReference>
<keyword evidence="3" id="KW-0963">Cytoplasm</keyword>
<sequence>MKKQFLRVKQIADQTFLRAEKSDVLTEDLLSAEKRVESIKLSCQTTQKKLTACQIDFGSETSVEKRLKKIPQVLLGTSLLESGNSFSKNSVLGDTLRECASVQTKLGTELLDYNTEVEKLVLKPISGVLDNEVHNINKLRKQLGKLVLDMDSARTRFQTAEKHSMQASMNNNFNSVGKVDNLKEELEDASQKVDQCRDTLATEMFSLISKEPQLAHLFVRFHQLQATYHRNALAALEANLPLLENLIRDFPQKPVYGCSLEEHLRVTNREIAQVIETCISFLLEYGILEEGLLRVAGSASKLKKIKSAFDAGIELDLIEYIRDPHAVSGALKSYLRELPEPLLTNVLYEEWMNAAKLTDFENKLQALWQVLHKLPMLNFKNLRYVVKFLSKVLENVDINKMSSQNIAIVMAPNLIWSPTEDTTTLGMNMSTASLHTSIVDLLISYCDWFFPEESDGSAASQMSCIFPNPNCEAEINGNTLQVNGMDPCPSSPRSPHKNFKKPTAPLPPAPKMTDVIGELIDLSDNVSSAVKEEPPKSVDEKETAITIEVRRKSNENSEAVSYRPEKPAIPDKPSYSSCSLDRKSIRQSVNNPRLPRVGNSRAADSMTRSHIERPSVPPPERPVKACKFSSSENLSAMTETTKSTGDYSGDSPHSCQLSNESSSSVPISTGLQHSRSSSKVNRFDFLVNQKEEKPPERPPRSTPIEPPETKLESPMAATGYSPPPVSPRSVEVEKTKPPRPQPPVPAKPKLLVQNENTNL</sequence>
<evidence type="ECO:0000259" key="7">
    <source>
        <dbReference type="PROSITE" id="PS50238"/>
    </source>
</evidence>
<dbReference type="PROSITE" id="PS50238">
    <property type="entry name" value="RHOGAP"/>
    <property type="match status" value="1"/>
</dbReference>
<organism evidence="9 10">
    <name type="scientific">Nephila pilipes</name>
    <name type="common">Giant wood spider</name>
    <name type="synonym">Nephila maculata</name>
    <dbReference type="NCBI Taxonomy" id="299642"/>
    <lineage>
        <taxon>Eukaryota</taxon>
        <taxon>Metazoa</taxon>
        <taxon>Ecdysozoa</taxon>
        <taxon>Arthropoda</taxon>
        <taxon>Chelicerata</taxon>
        <taxon>Arachnida</taxon>
        <taxon>Araneae</taxon>
        <taxon>Araneomorphae</taxon>
        <taxon>Entelegynae</taxon>
        <taxon>Araneoidea</taxon>
        <taxon>Nephilidae</taxon>
        <taxon>Nephila</taxon>
    </lineage>
</organism>
<dbReference type="SUPFAM" id="SSF103657">
    <property type="entry name" value="BAR/IMD domain-like"/>
    <property type="match status" value="1"/>
</dbReference>
<evidence type="ECO:0000256" key="2">
    <source>
        <dbReference type="ARBA" id="ARBA00022468"/>
    </source>
</evidence>
<evidence type="ECO:0000259" key="8">
    <source>
        <dbReference type="PROSITE" id="PS51021"/>
    </source>
</evidence>
<dbReference type="SMART" id="SM00324">
    <property type="entry name" value="RhoGAP"/>
    <property type="match status" value="1"/>
</dbReference>
<comment type="caution">
    <text evidence="9">The sequence shown here is derived from an EMBL/GenBank/DDBJ whole genome shotgun (WGS) entry which is preliminary data.</text>
</comment>
<dbReference type="PROSITE" id="PS51021">
    <property type="entry name" value="BAR"/>
    <property type="match status" value="1"/>
</dbReference>
<evidence type="ECO:0000256" key="5">
    <source>
        <dbReference type="SAM" id="Coils"/>
    </source>
</evidence>
<keyword evidence="2" id="KW-0343">GTPase activation</keyword>
<dbReference type="PANTHER" id="PTHR14130:SF14">
    <property type="entry name" value="RHO GTPASE-ACTIVATING PROTEIN 92B"/>
    <property type="match status" value="1"/>
</dbReference>
<dbReference type="GO" id="GO:0032956">
    <property type="term" value="P:regulation of actin cytoskeleton organization"/>
    <property type="evidence" value="ECO:0007669"/>
    <property type="project" value="TreeGrafter"/>
</dbReference>
<dbReference type="OrthoDB" id="19923at2759"/>
<dbReference type="SUPFAM" id="SSF48350">
    <property type="entry name" value="GTPase activation domain, GAP"/>
    <property type="match status" value="1"/>
</dbReference>
<dbReference type="InterPro" id="IPR008936">
    <property type="entry name" value="Rho_GTPase_activation_prot"/>
</dbReference>
<keyword evidence="10" id="KW-1185">Reference proteome</keyword>
<dbReference type="CDD" id="cd07595">
    <property type="entry name" value="BAR_RhoGAP_Rich-like"/>
    <property type="match status" value="1"/>
</dbReference>
<feature type="coiled-coil region" evidence="5">
    <location>
        <begin position="136"/>
        <end position="199"/>
    </location>
</feature>
<dbReference type="Gene3D" id="1.10.555.10">
    <property type="entry name" value="Rho GTPase activation protein"/>
    <property type="match status" value="1"/>
</dbReference>
<dbReference type="SMART" id="SM00721">
    <property type="entry name" value="BAR"/>
    <property type="match status" value="1"/>
</dbReference>
<feature type="region of interest" description="Disordered" evidence="6">
    <location>
        <begin position="487"/>
        <end position="509"/>
    </location>
</feature>
<name>A0A8X6P8N3_NEPPI</name>
<gene>
    <name evidence="9" type="primary">ARHGAP44</name>
    <name evidence="9" type="ORF">NPIL_92491</name>
</gene>
<protein>
    <submittedName>
        <fullName evidence="9">Rho GTPase-activating protein 44</fullName>
    </submittedName>
</protein>
<dbReference type="Proteomes" id="UP000887013">
    <property type="component" value="Unassembled WGS sequence"/>
</dbReference>
<feature type="domain" description="Rho-GAP" evidence="7">
    <location>
        <begin position="258"/>
        <end position="450"/>
    </location>
</feature>
<feature type="compositionally biased region" description="Basic and acidic residues" evidence="6">
    <location>
        <begin position="689"/>
        <end position="699"/>
    </location>
</feature>
<comment type="subcellular location">
    <subcellularLocation>
        <location evidence="1">Cytoplasm</location>
        <location evidence="1">Cytosol</location>
    </subcellularLocation>
</comment>
<evidence type="ECO:0000313" key="10">
    <source>
        <dbReference type="Proteomes" id="UP000887013"/>
    </source>
</evidence>
<dbReference type="GO" id="GO:0035020">
    <property type="term" value="P:regulation of Rac protein signal transduction"/>
    <property type="evidence" value="ECO:0007669"/>
    <property type="project" value="TreeGrafter"/>
</dbReference>
<dbReference type="InterPro" id="IPR047165">
    <property type="entry name" value="RHG17/44/SH3BP1-like"/>
</dbReference>
<reference evidence="9" key="1">
    <citation type="submission" date="2020-08" db="EMBL/GenBank/DDBJ databases">
        <title>Multicomponent nature underlies the extraordinary mechanical properties of spider dragline silk.</title>
        <authorList>
            <person name="Kono N."/>
            <person name="Nakamura H."/>
            <person name="Mori M."/>
            <person name="Yoshida Y."/>
            <person name="Ohtoshi R."/>
            <person name="Malay A.D."/>
            <person name="Moran D.A.P."/>
            <person name="Tomita M."/>
            <person name="Numata K."/>
            <person name="Arakawa K."/>
        </authorList>
    </citation>
    <scope>NUCLEOTIDE SEQUENCE</scope>
</reference>
<evidence type="ECO:0000256" key="1">
    <source>
        <dbReference type="ARBA" id="ARBA00004514"/>
    </source>
</evidence>
<dbReference type="GO" id="GO:0007165">
    <property type="term" value="P:signal transduction"/>
    <property type="evidence" value="ECO:0007669"/>
    <property type="project" value="InterPro"/>
</dbReference>
<dbReference type="GO" id="GO:0005829">
    <property type="term" value="C:cytosol"/>
    <property type="evidence" value="ECO:0007669"/>
    <property type="project" value="UniProtKB-SubCell"/>
</dbReference>
<keyword evidence="5" id="KW-0175">Coiled coil</keyword>
<dbReference type="InterPro" id="IPR027267">
    <property type="entry name" value="AH/BAR_dom_sf"/>
</dbReference>
<proteinExistence type="predicted"/>
<feature type="region of interest" description="Disordered" evidence="6">
    <location>
        <begin position="549"/>
        <end position="759"/>
    </location>
</feature>
<dbReference type="Pfam" id="PF00620">
    <property type="entry name" value="RhoGAP"/>
    <property type="match status" value="1"/>
</dbReference>
<feature type="domain" description="BAR" evidence="8">
    <location>
        <begin position="14"/>
        <end position="252"/>
    </location>
</feature>
<dbReference type="InterPro" id="IPR000198">
    <property type="entry name" value="RhoGAP_dom"/>
</dbReference>
<evidence type="ECO:0000256" key="4">
    <source>
        <dbReference type="ARBA" id="ARBA00022553"/>
    </source>
</evidence>
<accession>A0A8X6P8N3</accession>
<evidence type="ECO:0000256" key="6">
    <source>
        <dbReference type="SAM" id="MobiDB-lite"/>
    </source>
</evidence>
<evidence type="ECO:0000313" key="9">
    <source>
        <dbReference type="EMBL" id="GFT56724.1"/>
    </source>
</evidence>
<dbReference type="GO" id="GO:0005096">
    <property type="term" value="F:GTPase activator activity"/>
    <property type="evidence" value="ECO:0007669"/>
    <property type="project" value="UniProtKB-KW"/>
</dbReference>
<dbReference type="AlphaFoldDB" id="A0A8X6P8N3"/>